<dbReference type="SUPFAM" id="SSF141562">
    <property type="entry name" value="At5g01610-like"/>
    <property type="match status" value="1"/>
</dbReference>
<protein>
    <recommendedName>
        <fullName evidence="2">HMA domain-containing protein</fullName>
    </recommendedName>
</protein>
<keyword evidence="4" id="KW-1185">Reference proteome</keyword>
<dbReference type="Pfam" id="PF04398">
    <property type="entry name" value="DUF538"/>
    <property type="match status" value="1"/>
</dbReference>
<dbReference type="Proteomes" id="UP000290289">
    <property type="component" value="Chromosome 10"/>
</dbReference>
<gene>
    <name evidence="3" type="ORF">DVH24_017328</name>
</gene>
<dbReference type="InterPro" id="IPR017969">
    <property type="entry name" value="Heavy-metal-associated_CS"/>
</dbReference>
<evidence type="ECO:0000313" key="3">
    <source>
        <dbReference type="EMBL" id="RXH86275.1"/>
    </source>
</evidence>
<dbReference type="Gene3D" id="3.30.70.100">
    <property type="match status" value="1"/>
</dbReference>
<dbReference type="Pfam" id="PF00403">
    <property type="entry name" value="HMA"/>
    <property type="match status" value="1"/>
</dbReference>
<dbReference type="InterPro" id="IPR036163">
    <property type="entry name" value="HMA_dom_sf"/>
</dbReference>
<name>A0A498IVI6_MALDO</name>
<accession>A0A498IVI6</accession>
<dbReference type="PANTHER" id="PTHR22814:SF312">
    <property type="entry name" value="HEAVY METAL-ASSOCIATED ISOPRENYLATED PLANT PROTEIN 29"/>
    <property type="match status" value="1"/>
</dbReference>
<dbReference type="PANTHER" id="PTHR22814">
    <property type="entry name" value="COPPER TRANSPORT PROTEIN ATOX1-RELATED"/>
    <property type="match status" value="1"/>
</dbReference>
<dbReference type="AlphaFoldDB" id="A0A498IVI6"/>
<dbReference type="PROSITE" id="PS50846">
    <property type="entry name" value="HMA_2"/>
    <property type="match status" value="1"/>
</dbReference>
<dbReference type="GO" id="GO:0046872">
    <property type="term" value="F:metal ion binding"/>
    <property type="evidence" value="ECO:0007669"/>
    <property type="project" value="UniProtKB-KW"/>
</dbReference>
<dbReference type="EMBL" id="RDQH01000336">
    <property type="protein sequence ID" value="RXH86275.1"/>
    <property type="molecule type" value="Genomic_DNA"/>
</dbReference>
<feature type="domain" description="HMA" evidence="2">
    <location>
        <begin position="137"/>
        <end position="200"/>
    </location>
</feature>
<dbReference type="Gene3D" id="2.30.240.10">
    <property type="entry name" value="At5g01610-like"/>
    <property type="match status" value="1"/>
</dbReference>
<dbReference type="PROSITE" id="PS01047">
    <property type="entry name" value="HMA_1"/>
    <property type="match status" value="1"/>
</dbReference>
<proteinExistence type="predicted"/>
<evidence type="ECO:0000259" key="2">
    <source>
        <dbReference type="PROSITE" id="PS50846"/>
    </source>
</evidence>
<dbReference type="InterPro" id="IPR006121">
    <property type="entry name" value="HMA_dom"/>
</dbReference>
<dbReference type="InterPro" id="IPR007493">
    <property type="entry name" value="DUF538"/>
</dbReference>
<evidence type="ECO:0000313" key="4">
    <source>
        <dbReference type="Proteomes" id="UP000290289"/>
    </source>
</evidence>
<comment type="caution">
    <text evidence="3">The sequence shown here is derived from an EMBL/GenBank/DDBJ whole genome shotgun (WGS) entry which is preliminary data.</text>
</comment>
<dbReference type="InterPro" id="IPR036758">
    <property type="entry name" value="At5g01610-like"/>
</dbReference>
<evidence type="ECO:0000256" key="1">
    <source>
        <dbReference type="ARBA" id="ARBA00022723"/>
    </source>
</evidence>
<reference evidence="3 4" key="1">
    <citation type="submission" date="2018-10" db="EMBL/GenBank/DDBJ databases">
        <title>A high-quality apple genome assembly.</title>
        <authorList>
            <person name="Hu J."/>
        </authorList>
    </citation>
    <scope>NUCLEOTIDE SEQUENCE [LARGE SCALE GENOMIC DNA]</scope>
    <source>
        <strain evidence="4">cv. HFTH1</strain>
        <tissue evidence="3">Young leaf</tissue>
    </source>
</reference>
<sequence length="305" mass="34820">MAEKEGGIVKKGHEEGLALATALLKEFELPLGLLPLADVVEVGFVRTTGYMWIVQKKKVEHSFKLIGKLVSYDTEIKGYIEKQRIKKLKGVKAKELMLWPPVSEIIVDQPAGKINFKSLAGITKTFPVEAFAAGHFVQIVEMIVTMDCAGCENKIRSALKKMKGVDAVDVDFNMQKVTVMGWADQEKVLRAVRRTGKRAELWPYPYNPQYDSIGLDYYQQHQPLDHHHNHHRHKHHHDRRITAYQLPITTYKSVPKSSSYSYNYYKHGSTNQEHGYYQPPPYSTMFNEQATAVFSDENPHACSIM</sequence>
<organism evidence="3 4">
    <name type="scientific">Malus domestica</name>
    <name type="common">Apple</name>
    <name type="synonym">Pyrus malus</name>
    <dbReference type="NCBI Taxonomy" id="3750"/>
    <lineage>
        <taxon>Eukaryota</taxon>
        <taxon>Viridiplantae</taxon>
        <taxon>Streptophyta</taxon>
        <taxon>Embryophyta</taxon>
        <taxon>Tracheophyta</taxon>
        <taxon>Spermatophyta</taxon>
        <taxon>Magnoliopsida</taxon>
        <taxon>eudicotyledons</taxon>
        <taxon>Gunneridae</taxon>
        <taxon>Pentapetalae</taxon>
        <taxon>rosids</taxon>
        <taxon>fabids</taxon>
        <taxon>Rosales</taxon>
        <taxon>Rosaceae</taxon>
        <taxon>Amygdaloideae</taxon>
        <taxon>Maleae</taxon>
        <taxon>Malus</taxon>
    </lineage>
</organism>
<keyword evidence="1" id="KW-0479">Metal-binding</keyword>
<dbReference type="CDD" id="cd00371">
    <property type="entry name" value="HMA"/>
    <property type="match status" value="1"/>
</dbReference>
<dbReference type="SUPFAM" id="SSF55008">
    <property type="entry name" value="HMA, heavy metal-associated domain"/>
    <property type="match status" value="1"/>
</dbReference>